<dbReference type="Proteomes" id="UP001287286">
    <property type="component" value="Unassembled WGS sequence"/>
</dbReference>
<feature type="region of interest" description="Disordered" evidence="1">
    <location>
        <begin position="501"/>
        <end position="581"/>
    </location>
</feature>
<feature type="compositionally biased region" description="Polar residues" evidence="1">
    <location>
        <begin position="81"/>
        <end position="107"/>
    </location>
</feature>
<keyword evidence="3" id="KW-1185">Reference proteome</keyword>
<comment type="caution">
    <text evidence="2">The sequence shown here is derived from an EMBL/GenBank/DDBJ whole genome shotgun (WGS) entry which is preliminary data.</text>
</comment>
<feature type="compositionally biased region" description="Pro residues" evidence="1">
    <location>
        <begin position="1"/>
        <end position="10"/>
    </location>
</feature>
<sequence length="651" mass="69469">MEIAPPPRLPARPLQLTAGQGATLGAGPGQPPRSHPSMALELPAVQGEGAALRRHRLPGPQGGWFTATGSEACRRARVGRRQTSSSPALPVAQDSNDIASHQSSVSSLLRGELSRRAHTQDPPCHPLCANRTPRRAPPLLLAAAGEPTHTTLPFFISHTGRHYVCLMPVPSTPSTVPVAGRAPRTPGERGPPPKQQGAPVRKLRAGACPLQLERRRVLPSNEARPASKLPGSLARLSSPARPRHPPSRTVVATNERPATWRRESGSCAPPRRSHSPHSPTCSVPTPLAQTRGLLLRAHEMLGMYEMCWAASHSVHSPAVGPHDLPRAFAPPAAASARATCAERITEDAEPCPDPQSKTPEREGPVRGSEPLAAATGSSDVQPVLVSGGHEPKPAAFFCSPQARVADEAWMLVLWTLEDSGEERNHKLPKAPGTFGTLNGRPGTGPMKLFTFTVPVLYRNGMHFVDDTGPPSSVSPQVFANAGTLVGQTLPHGVSFNISSSHLSVRSRQQQQQQYEHTAAAPHGGRTRESWRAQRKERSRLSRPGQARPRRHPVTAPSNPFAPTSGNGHETTFLDELAPSSSPSPVVFVSSPAIVSSAMCCVLSPLGPPAPFARTVRDRGADSTPPSVQTRQRLGRLRGSYWVGPPSPPRRA</sequence>
<evidence type="ECO:0000256" key="1">
    <source>
        <dbReference type="SAM" id="MobiDB-lite"/>
    </source>
</evidence>
<gene>
    <name evidence="2" type="ORF">Purlil1_8313</name>
</gene>
<dbReference type="EMBL" id="JAWRVI010000033">
    <property type="protein sequence ID" value="KAK4087238.1"/>
    <property type="molecule type" value="Genomic_DNA"/>
</dbReference>
<reference evidence="2 3" key="1">
    <citation type="journal article" date="2024" name="Microbiol. Resour. Announc.">
        <title>Genome annotations for the ascomycete fungi Trichoderma harzianum, Trichoderma aggressivum, and Purpureocillium lilacinum.</title>
        <authorList>
            <person name="Beijen E.P.W."/>
            <person name="Ohm R.A."/>
        </authorList>
    </citation>
    <scope>NUCLEOTIDE SEQUENCE [LARGE SCALE GENOMIC DNA]</scope>
    <source>
        <strain evidence="2 3">CBS 150709</strain>
    </source>
</reference>
<organism evidence="2 3">
    <name type="scientific">Purpureocillium lilacinum</name>
    <name type="common">Paecilomyces lilacinus</name>
    <dbReference type="NCBI Taxonomy" id="33203"/>
    <lineage>
        <taxon>Eukaryota</taxon>
        <taxon>Fungi</taxon>
        <taxon>Dikarya</taxon>
        <taxon>Ascomycota</taxon>
        <taxon>Pezizomycotina</taxon>
        <taxon>Sordariomycetes</taxon>
        <taxon>Hypocreomycetidae</taxon>
        <taxon>Hypocreales</taxon>
        <taxon>Ophiocordycipitaceae</taxon>
        <taxon>Purpureocillium</taxon>
    </lineage>
</organism>
<feature type="region of interest" description="Disordered" evidence="1">
    <location>
        <begin position="1"/>
        <end position="37"/>
    </location>
</feature>
<feature type="region of interest" description="Disordered" evidence="1">
    <location>
        <begin position="613"/>
        <end position="651"/>
    </location>
</feature>
<feature type="region of interest" description="Disordered" evidence="1">
    <location>
        <begin position="76"/>
        <end position="108"/>
    </location>
</feature>
<feature type="region of interest" description="Disordered" evidence="1">
    <location>
        <begin position="172"/>
        <end position="286"/>
    </location>
</feature>
<evidence type="ECO:0000313" key="2">
    <source>
        <dbReference type="EMBL" id="KAK4087238.1"/>
    </source>
</evidence>
<evidence type="ECO:0000313" key="3">
    <source>
        <dbReference type="Proteomes" id="UP001287286"/>
    </source>
</evidence>
<proteinExistence type="predicted"/>
<feature type="compositionally biased region" description="Low complexity" evidence="1">
    <location>
        <begin position="11"/>
        <end position="21"/>
    </location>
</feature>
<feature type="region of interest" description="Disordered" evidence="1">
    <location>
        <begin position="339"/>
        <end position="378"/>
    </location>
</feature>
<feature type="compositionally biased region" description="Basic and acidic residues" evidence="1">
    <location>
        <begin position="525"/>
        <end position="539"/>
    </location>
</feature>
<name>A0ABR0BT43_PURLI</name>
<accession>A0ABR0BT43</accession>
<feature type="compositionally biased region" description="Polar residues" evidence="1">
    <location>
        <begin position="555"/>
        <end position="569"/>
    </location>
</feature>
<protein>
    <submittedName>
        <fullName evidence="2">Uncharacterized protein</fullName>
    </submittedName>
</protein>